<protein>
    <submittedName>
        <fullName evidence="4">Alpha/beta hydrolase</fullName>
    </submittedName>
</protein>
<dbReference type="InterPro" id="IPR000801">
    <property type="entry name" value="Esterase-like"/>
</dbReference>
<dbReference type="Pfam" id="PF00756">
    <property type="entry name" value="Esterase"/>
    <property type="match status" value="1"/>
</dbReference>
<comment type="caution">
    <text evidence="4">The sequence shown here is derived from an EMBL/GenBank/DDBJ whole genome shotgun (WGS) entry which is preliminary data.</text>
</comment>
<organism evidence="4 5">
    <name type="scientific">Testudinibacter aquarius</name>
    <dbReference type="NCBI Taxonomy" id="1524974"/>
    <lineage>
        <taxon>Bacteria</taxon>
        <taxon>Pseudomonadati</taxon>
        <taxon>Pseudomonadota</taxon>
        <taxon>Gammaproteobacteria</taxon>
        <taxon>Pasteurellales</taxon>
        <taxon>Pasteurellaceae</taxon>
        <taxon>Testudinibacter</taxon>
    </lineage>
</organism>
<sequence length="295" mass="32764">MKKLFYLCLILFGITGCNMTTTSPQTTPKPHSSNKSAVQNPQALFTLSTQNRTFEGKHYRLFIATPKQHSSAKILYLLDGNAHFPMALQMIDPSLPLPTIVAVGYPTTGAYAVAERTRDYTFAASGAEFQQGGGAADFLRFFSDELQPHFITQVSHNTATPVKQIFFGHSFGGLFGLYSLFQQPQRFDEYILASPSLWWGNRAILQQKPTVFANKPDSLTLTLSEYEQNPNADPQLDPTRRARILQRRQGLTVEQLNIILQQDGINSRFILIADTNHGSSAAPALGIALQKAQQK</sequence>
<dbReference type="InterPro" id="IPR029058">
    <property type="entry name" value="AB_hydrolase_fold"/>
</dbReference>
<dbReference type="Proteomes" id="UP000305526">
    <property type="component" value="Unassembled WGS sequence"/>
</dbReference>
<comment type="similarity">
    <text evidence="1">Belongs to the esterase D family.</text>
</comment>
<dbReference type="PANTHER" id="PTHR40841:SF2">
    <property type="entry name" value="SIDEROPHORE-DEGRADING ESTERASE (EUROFUNG)"/>
    <property type="match status" value="1"/>
</dbReference>
<proteinExistence type="inferred from homology"/>
<dbReference type="EMBL" id="VDGV01000073">
    <property type="protein sequence ID" value="TNG91179.1"/>
    <property type="molecule type" value="Genomic_DNA"/>
</dbReference>
<feature type="chain" id="PRO_5047311335" evidence="3">
    <location>
        <begin position="20"/>
        <end position="295"/>
    </location>
</feature>
<evidence type="ECO:0000313" key="5">
    <source>
        <dbReference type="Proteomes" id="UP000305526"/>
    </source>
</evidence>
<dbReference type="SUPFAM" id="SSF53474">
    <property type="entry name" value="alpha/beta-Hydrolases"/>
    <property type="match status" value="1"/>
</dbReference>
<keyword evidence="5" id="KW-1185">Reference proteome</keyword>
<reference evidence="4 5" key="1">
    <citation type="submission" date="2019-05" db="EMBL/GenBank/DDBJ databases">
        <title>Pasteurellaceae isolates from reptiles.</title>
        <authorList>
            <person name="Bojesen A.M."/>
            <person name="Lund E."/>
        </authorList>
    </citation>
    <scope>NUCLEOTIDE SEQUENCE [LARGE SCALE GENOMIC DNA]</scope>
    <source>
        <strain evidence="4 5">ELNT2x</strain>
    </source>
</reference>
<feature type="signal peptide" evidence="3">
    <location>
        <begin position="1"/>
        <end position="19"/>
    </location>
</feature>
<name>A0ABY2XVM5_9PAST</name>
<evidence type="ECO:0000256" key="3">
    <source>
        <dbReference type="SAM" id="SignalP"/>
    </source>
</evidence>
<dbReference type="PROSITE" id="PS51257">
    <property type="entry name" value="PROKAR_LIPOPROTEIN"/>
    <property type="match status" value="1"/>
</dbReference>
<keyword evidence="2 4" id="KW-0378">Hydrolase</keyword>
<accession>A0ABY2XVM5</accession>
<dbReference type="GO" id="GO:0016787">
    <property type="term" value="F:hydrolase activity"/>
    <property type="evidence" value="ECO:0007669"/>
    <property type="project" value="UniProtKB-KW"/>
</dbReference>
<evidence type="ECO:0000256" key="2">
    <source>
        <dbReference type="ARBA" id="ARBA00022801"/>
    </source>
</evidence>
<dbReference type="PANTHER" id="PTHR40841">
    <property type="entry name" value="SIDEROPHORE TRIACETYLFUSARININE C ESTERASE"/>
    <property type="match status" value="1"/>
</dbReference>
<gene>
    <name evidence="4" type="ORF">FHQ21_08425</name>
</gene>
<keyword evidence="3" id="KW-0732">Signal</keyword>
<evidence type="ECO:0000256" key="1">
    <source>
        <dbReference type="ARBA" id="ARBA00005622"/>
    </source>
</evidence>
<evidence type="ECO:0000313" key="4">
    <source>
        <dbReference type="EMBL" id="TNG91179.1"/>
    </source>
</evidence>
<dbReference type="InterPro" id="IPR052558">
    <property type="entry name" value="Siderophore_Hydrolase_D"/>
</dbReference>
<dbReference type="Gene3D" id="3.40.50.1820">
    <property type="entry name" value="alpha/beta hydrolase"/>
    <property type="match status" value="1"/>
</dbReference>